<protein>
    <submittedName>
        <fullName evidence="1">Uncharacterized protein</fullName>
    </submittedName>
</protein>
<dbReference type="RefSeq" id="WP_261896740.1">
    <property type="nucleotide sequence ID" value="NZ_AP024896.1"/>
</dbReference>
<name>A0ABZ0QKJ0_9VIBR</name>
<evidence type="ECO:0000313" key="2">
    <source>
        <dbReference type="Proteomes" id="UP001304071"/>
    </source>
</evidence>
<evidence type="ECO:0000313" key="1">
    <source>
        <dbReference type="EMBL" id="WPC76320.1"/>
    </source>
</evidence>
<dbReference type="EMBL" id="CP138204">
    <property type="protein sequence ID" value="WPC76320.1"/>
    <property type="molecule type" value="Genomic_DNA"/>
</dbReference>
<sequence length="49" mass="5902">MKKQFIFIEPTSIEDLTQDKEKNQEKVSDTKKKMENILLGYDQQLLWDL</sequence>
<reference evidence="1 2" key="1">
    <citation type="submission" date="2023-11" db="EMBL/GenBank/DDBJ databases">
        <title>Plant-associative lifestyle of Vibrio porteresiae and its evolutionary dynamics.</title>
        <authorList>
            <person name="Rameshkumar N."/>
            <person name="Kirti K."/>
        </authorList>
    </citation>
    <scope>NUCLEOTIDE SEQUENCE [LARGE SCALE GENOMIC DNA]</scope>
    <source>
        <strain evidence="1 2">MSSRF30</strain>
    </source>
</reference>
<accession>A0ABZ0QKJ0</accession>
<organism evidence="1 2">
    <name type="scientific">Vibrio porteresiae DSM 19223</name>
    <dbReference type="NCBI Taxonomy" id="1123496"/>
    <lineage>
        <taxon>Bacteria</taxon>
        <taxon>Pseudomonadati</taxon>
        <taxon>Pseudomonadota</taxon>
        <taxon>Gammaproteobacteria</taxon>
        <taxon>Vibrionales</taxon>
        <taxon>Vibrionaceae</taxon>
        <taxon>Vibrio</taxon>
    </lineage>
</organism>
<proteinExistence type="predicted"/>
<keyword evidence="2" id="KW-1185">Reference proteome</keyword>
<dbReference type="Proteomes" id="UP001304071">
    <property type="component" value="Chromosome 2"/>
</dbReference>
<gene>
    <name evidence="1" type="ORF">R8Z52_17480</name>
</gene>